<evidence type="ECO:0000256" key="2">
    <source>
        <dbReference type="SAM" id="Phobius"/>
    </source>
</evidence>
<dbReference type="PANTHER" id="PTHR23525">
    <property type="entry name" value="TRANSPORTER, PUTATIVE-RELATED"/>
    <property type="match status" value="1"/>
</dbReference>
<organism evidence="3 4">
    <name type="scientific">Vitrella brassicaformis (strain CCMP3155)</name>
    <dbReference type="NCBI Taxonomy" id="1169540"/>
    <lineage>
        <taxon>Eukaryota</taxon>
        <taxon>Sar</taxon>
        <taxon>Alveolata</taxon>
        <taxon>Colpodellida</taxon>
        <taxon>Vitrellaceae</taxon>
        <taxon>Vitrella</taxon>
    </lineage>
</organism>
<feature type="transmembrane region" description="Helical" evidence="2">
    <location>
        <begin position="157"/>
        <end position="181"/>
    </location>
</feature>
<dbReference type="Gene3D" id="1.20.1250.20">
    <property type="entry name" value="MFS general substrate transporter like domains"/>
    <property type="match status" value="2"/>
</dbReference>
<dbReference type="InterPro" id="IPR011701">
    <property type="entry name" value="MFS"/>
</dbReference>
<dbReference type="GO" id="GO:0022857">
    <property type="term" value="F:transmembrane transporter activity"/>
    <property type="evidence" value="ECO:0007669"/>
    <property type="project" value="InterPro"/>
</dbReference>
<keyword evidence="2" id="KW-0812">Transmembrane</keyword>
<evidence type="ECO:0000313" key="3">
    <source>
        <dbReference type="EMBL" id="CEL95711.1"/>
    </source>
</evidence>
<dbReference type="SUPFAM" id="SSF103473">
    <property type="entry name" value="MFS general substrate transporter"/>
    <property type="match status" value="1"/>
</dbReference>
<sequence length="611" mass="66348">MLPLAASFSRAELYAKNRRINVRLTFAVSALSTLYYATAQGGIFDTYLYLLSSSIWGEAKANRAVGFAESISGLTSLICAVPVGLLVDRLDRTLLAKASGIIGLVATVSGAYALLTDSIYLIYFNLLLWGVFAELFSSSSEAIFADSVDRGQRSKLFTYKGILTTVWLGVGPAMMCVFFLAFGDKWSLSICHIPLVIGTIIFAPLCCICTSFYRHPRPWVKGATAAATNESNEATSSTSMNGNGTTGSTFASMSSDAAGVKQRAGGAGDGGGSDENHMVAMNGEAGASGDKGIAAAAAGEANKEDVDDSELLKNLTPAQRCIPYIVAFCDFIMCIGAGMTVKYFPLFFKNDYGFTPMHVCILTAIYPPCIGLWMQLAQKLSTKMGRAHASLMWQLAGCTCLFLMSQVYHLPSLIVLFLVRGAFQNACNPLDRSILMDYTPSKHRGKWNAVESLTMMTWSGSAFIGGMLADSHDYRYTFMITAFIYLFALAVYSPLIVLVPRNEADALAHAKPRTDSIQASPKITRSPDALAFTSSPSSLRGRPPRSREYSMDAVDVEHLDEHLLSHSHSRGDSHHDPHCYPTAVYPTAVDHTHMTTDNVNYVRMEDEHKTA</sequence>
<dbReference type="InParanoid" id="A0A0G4EIA4"/>
<dbReference type="Proteomes" id="UP000041254">
    <property type="component" value="Unassembled WGS sequence"/>
</dbReference>
<keyword evidence="4" id="KW-1185">Reference proteome</keyword>
<feature type="region of interest" description="Disordered" evidence="1">
    <location>
        <begin position="527"/>
        <end position="547"/>
    </location>
</feature>
<proteinExistence type="predicted"/>
<protein>
    <recommendedName>
        <fullName evidence="5">Major facilitator superfamily (MFS) profile domain-containing protein</fullName>
    </recommendedName>
</protein>
<keyword evidence="2" id="KW-0472">Membrane</keyword>
<dbReference type="AlphaFoldDB" id="A0A0G4EIA4"/>
<dbReference type="OrthoDB" id="541403at2759"/>
<dbReference type="PANTHER" id="PTHR23525:SF1">
    <property type="entry name" value="NODULIN-LIKE DOMAIN-CONTAINING PROTEIN"/>
    <property type="match status" value="1"/>
</dbReference>
<feature type="transmembrane region" description="Helical" evidence="2">
    <location>
        <begin position="395"/>
        <end position="419"/>
    </location>
</feature>
<feature type="transmembrane region" description="Helical" evidence="2">
    <location>
        <begin position="20"/>
        <end position="44"/>
    </location>
</feature>
<gene>
    <name evidence="3" type="ORF">Vbra_3764</name>
</gene>
<feature type="transmembrane region" description="Helical" evidence="2">
    <location>
        <begin position="476"/>
        <end position="499"/>
    </location>
</feature>
<dbReference type="EMBL" id="CDMY01000236">
    <property type="protein sequence ID" value="CEL95711.1"/>
    <property type="molecule type" value="Genomic_DNA"/>
</dbReference>
<dbReference type="OMA" id="QALWGLY"/>
<feature type="transmembrane region" description="Helical" evidence="2">
    <location>
        <begin position="356"/>
        <end position="374"/>
    </location>
</feature>
<keyword evidence="2" id="KW-1133">Transmembrane helix</keyword>
<name>A0A0G4EIA4_VITBC</name>
<feature type="transmembrane region" description="Helical" evidence="2">
    <location>
        <begin position="94"/>
        <end position="114"/>
    </location>
</feature>
<accession>A0A0G4EIA4</accession>
<dbReference type="InterPro" id="IPR036259">
    <property type="entry name" value="MFS_trans_sf"/>
</dbReference>
<evidence type="ECO:0000256" key="1">
    <source>
        <dbReference type="SAM" id="MobiDB-lite"/>
    </source>
</evidence>
<dbReference type="Pfam" id="PF07690">
    <property type="entry name" value="MFS_1"/>
    <property type="match status" value="1"/>
</dbReference>
<feature type="transmembrane region" description="Helical" evidence="2">
    <location>
        <begin position="120"/>
        <end position="136"/>
    </location>
</feature>
<dbReference type="VEuPathDB" id="CryptoDB:Vbra_3764"/>
<evidence type="ECO:0000313" key="4">
    <source>
        <dbReference type="Proteomes" id="UP000041254"/>
    </source>
</evidence>
<evidence type="ECO:0008006" key="5">
    <source>
        <dbReference type="Google" id="ProtNLM"/>
    </source>
</evidence>
<reference evidence="3 4" key="1">
    <citation type="submission" date="2014-11" db="EMBL/GenBank/DDBJ databases">
        <authorList>
            <person name="Zhu J."/>
            <person name="Qi W."/>
            <person name="Song R."/>
        </authorList>
    </citation>
    <scope>NUCLEOTIDE SEQUENCE [LARGE SCALE GENOMIC DNA]</scope>
</reference>
<dbReference type="PhylomeDB" id="A0A0G4EIA4"/>
<feature type="transmembrane region" description="Helical" evidence="2">
    <location>
        <begin position="64"/>
        <end position="87"/>
    </location>
</feature>
<feature type="transmembrane region" description="Helical" evidence="2">
    <location>
        <begin position="321"/>
        <end position="344"/>
    </location>
</feature>
<feature type="transmembrane region" description="Helical" evidence="2">
    <location>
        <begin position="193"/>
        <end position="213"/>
    </location>
</feature>